<evidence type="ECO:0000313" key="3">
    <source>
        <dbReference type="Proteomes" id="UP000309676"/>
    </source>
</evidence>
<dbReference type="Gene3D" id="3.40.50.1820">
    <property type="entry name" value="alpha/beta hydrolase"/>
    <property type="match status" value="1"/>
</dbReference>
<dbReference type="OrthoDB" id="252464at2"/>
<dbReference type="SUPFAM" id="SSF53474">
    <property type="entry name" value="alpha/beta-Hydrolases"/>
    <property type="match status" value="1"/>
</dbReference>
<dbReference type="AlphaFoldDB" id="A0A5R9GDF0"/>
<evidence type="ECO:0000259" key="1">
    <source>
        <dbReference type="Pfam" id="PF00561"/>
    </source>
</evidence>
<gene>
    <name evidence="2" type="ORF">FE782_12225</name>
</gene>
<dbReference type="Proteomes" id="UP000309676">
    <property type="component" value="Unassembled WGS sequence"/>
</dbReference>
<accession>A0A5R9GDF0</accession>
<dbReference type="InterPro" id="IPR000639">
    <property type="entry name" value="Epox_hydrolase-like"/>
</dbReference>
<protein>
    <submittedName>
        <fullName evidence="2">Alpha/beta fold hydrolase</fullName>
    </submittedName>
</protein>
<dbReference type="InterPro" id="IPR050266">
    <property type="entry name" value="AB_hydrolase_sf"/>
</dbReference>
<feature type="domain" description="AB hydrolase-1" evidence="1">
    <location>
        <begin position="7"/>
        <end position="232"/>
    </location>
</feature>
<name>A0A5R9GDF0_9BACL</name>
<comment type="caution">
    <text evidence="2">The sequence shown here is derived from an EMBL/GenBank/DDBJ whole genome shotgun (WGS) entry which is preliminary data.</text>
</comment>
<dbReference type="GO" id="GO:0016787">
    <property type="term" value="F:hydrolase activity"/>
    <property type="evidence" value="ECO:0007669"/>
    <property type="project" value="UniProtKB-KW"/>
</dbReference>
<dbReference type="EMBL" id="VCIW01000006">
    <property type="protein sequence ID" value="TLS52120.1"/>
    <property type="molecule type" value="Genomic_DNA"/>
</dbReference>
<dbReference type="RefSeq" id="WP_138194364.1">
    <property type="nucleotide sequence ID" value="NZ_VCIW01000006.1"/>
</dbReference>
<proteinExistence type="predicted"/>
<reference evidence="2 3" key="1">
    <citation type="submission" date="2019-05" db="EMBL/GenBank/DDBJ databases">
        <authorList>
            <person name="Narsing Rao M.P."/>
            <person name="Li W.J."/>
        </authorList>
    </citation>
    <scope>NUCLEOTIDE SEQUENCE [LARGE SCALE GENOMIC DNA]</scope>
    <source>
        <strain evidence="2 3">SYSU_K30003</strain>
    </source>
</reference>
<dbReference type="InterPro" id="IPR000073">
    <property type="entry name" value="AB_hydrolase_1"/>
</dbReference>
<keyword evidence="3" id="KW-1185">Reference proteome</keyword>
<dbReference type="InterPro" id="IPR029058">
    <property type="entry name" value="AB_hydrolase_fold"/>
</dbReference>
<dbReference type="Pfam" id="PF00561">
    <property type="entry name" value="Abhydrolase_1"/>
    <property type="match status" value="1"/>
</dbReference>
<evidence type="ECO:0000313" key="2">
    <source>
        <dbReference type="EMBL" id="TLS52120.1"/>
    </source>
</evidence>
<keyword evidence="2" id="KW-0378">Hydrolase</keyword>
<dbReference type="PANTHER" id="PTHR43798">
    <property type="entry name" value="MONOACYLGLYCEROL LIPASE"/>
    <property type="match status" value="1"/>
</dbReference>
<dbReference type="PRINTS" id="PR00412">
    <property type="entry name" value="EPOXHYDRLASE"/>
</dbReference>
<organism evidence="2 3">
    <name type="scientific">Paenibacillus antri</name>
    <dbReference type="NCBI Taxonomy" id="2582848"/>
    <lineage>
        <taxon>Bacteria</taxon>
        <taxon>Bacillati</taxon>
        <taxon>Bacillota</taxon>
        <taxon>Bacilli</taxon>
        <taxon>Bacillales</taxon>
        <taxon>Paenibacillaceae</taxon>
        <taxon>Paenibacillus</taxon>
    </lineage>
</organism>
<sequence>MTHNDIALLFLHGFPFSPEMWAPQREAFEAQGFRVVAPDLRLETSPATMDEMADKAIAALDAAAGEAAKAVVIGFSMGGYVAFSLLERYGDRVAGLALADTRAEADSEEGKAGRRALAANALEQGPQAAVDAMLHKLLSPKTTDRRPDVRREAERIMLSASPAAIAAAALGMAARQDRTASLGGIRVPTLVIVGEDDAITPPDVAEKMAGAIPGAALRVVPEAGHLSNLERPELFNEALSAWLSKL</sequence>